<dbReference type="InterPro" id="IPR013216">
    <property type="entry name" value="Methyltransf_11"/>
</dbReference>
<dbReference type="GO" id="GO:0008757">
    <property type="term" value="F:S-adenosylmethionine-dependent methyltransferase activity"/>
    <property type="evidence" value="ECO:0007669"/>
    <property type="project" value="InterPro"/>
</dbReference>
<dbReference type="Gene3D" id="3.40.50.150">
    <property type="entry name" value="Vaccinia Virus protein VP39"/>
    <property type="match status" value="1"/>
</dbReference>
<dbReference type="PANTHER" id="PTHR43861">
    <property type="entry name" value="TRANS-ACONITATE 2-METHYLTRANSFERASE-RELATED"/>
    <property type="match status" value="1"/>
</dbReference>
<evidence type="ECO:0000313" key="2">
    <source>
        <dbReference type="EMBL" id="SNZ13420.1"/>
    </source>
</evidence>
<sequence>MGQFEIFKKYESDQWFERNKELLKPMEDIVIQLLDLYDLLDKNSKVLEVGASNGYRLAKLHEKYGCICSAVEPSKKAVKDGIDKFPFIKFYQITAEEMDFHDEFDLVIVNSVLHWIDRKNLFKAVTNIDKALKMGGYLVIGDFQLPFFVKNPYHHIKDEVYTYKQPYKNIFLISGSYLELASICYNHDTKSFKNIDFKNFFCVSLLKKQELYLLQDKVL</sequence>
<keyword evidence="2" id="KW-0808">Transferase</keyword>
<dbReference type="CDD" id="cd02440">
    <property type="entry name" value="AdoMet_MTases"/>
    <property type="match status" value="1"/>
</dbReference>
<dbReference type="RefSeq" id="WP_096601239.1">
    <property type="nucleotide sequence ID" value="NZ_OBEN01000002.1"/>
</dbReference>
<keyword evidence="2" id="KW-0489">Methyltransferase</keyword>
<dbReference type="SUPFAM" id="SSF53335">
    <property type="entry name" value="S-adenosyl-L-methionine-dependent methyltransferases"/>
    <property type="match status" value="1"/>
</dbReference>
<protein>
    <submittedName>
        <fullName evidence="2">Methyltransferase domain-containing protein</fullName>
    </submittedName>
</protein>
<dbReference type="PANTHER" id="PTHR43861:SF6">
    <property type="entry name" value="METHYLTRANSFERASE TYPE 11"/>
    <property type="match status" value="1"/>
</dbReference>
<keyword evidence="3" id="KW-1185">Reference proteome</keyword>
<reference evidence="3" key="1">
    <citation type="submission" date="2017-09" db="EMBL/GenBank/DDBJ databases">
        <authorList>
            <person name="Varghese N."/>
            <person name="Submissions S."/>
        </authorList>
    </citation>
    <scope>NUCLEOTIDE SEQUENCE [LARGE SCALE GENOMIC DNA]</scope>
    <source>
        <strain evidence="3">DSM 2913</strain>
    </source>
</reference>
<dbReference type="Proteomes" id="UP000218627">
    <property type="component" value="Unassembled WGS sequence"/>
</dbReference>
<organism evidence="2 3">
    <name type="scientific">Hydrogenobacter hydrogenophilus</name>
    <dbReference type="NCBI Taxonomy" id="35835"/>
    <lineage>
        <taxon>Bacteria</taxon>
        <taxon>Pseudomonadati</taxon>
        <taxon>Aquificota</taxon>
        <taxon>Aquificia</taxon>
        <taxon>Aquificales</taxon>
        <taxon>Aquificaceae</taxon>
        <taxon>Hydrogenobacter</taxon>
    </lineage>
</organism>
<proteinExistence type="predicted"/>
<evidence type="ECO:0000259" key="1">
    <source>
        <dbReference type="Pfam" id="PF08241"/>
    </source>
</evidence>
<dbReference type="InterPro" id="IPR029063">
    <property type="entry name" value="SAM-dependent_MTases_sf"/>
</dbReference>
<dbReference type="GO" id="GO:0032259">
    <property type="term" value="P:methylation"/>
    <property type="evidence" value="ECO:0007669"/>
    <property type="project" value="UniProtKB-KW"/>
</dbReference>
<name>A0A285NVC3_9AQUI</name>
<dbReference type="EMBL" id="OBEN01000002">
    <property type="protein sequence ID" value="SNZ13420.1"/>
    <property type="molecule type" value="Genomic_DNA"/>
</dbReference>
<evidence type="ECO:0000313" key="3">
    <source>
        <dbReference type="Proteomes" id="UP000218627"/>
    </source>
</evidence>
<dbReference type="OrthoDB" id="9797252at2"/>
<gene>
    <name evidence="2" type="ORF">SAMN06265353_0749</name>
</gene>
<accession>A0A285NVC3</accession>
<feature type="domain" description="Methyltransferase type 11" evidence="1">
    <location>
        <begin position="47"/>
        <end position="140"/>
    </location>
</feature>
<dbReference type="AlphaFoldDB" id="A0A285NVC3"/>
<dbReference type="Pfam" id="PF08241">
    <property type="entry name" value="Methyltransf_11"/>
    <property type="match status" value="1"/>
</dbReference>